<gene>
    <name evidence="1" type="ORF">MGSAQ_001540</name>
</gene>
<proteinExistence type="predicted"/>
<comment type="caution">
    <text evidence="1">The sequence shown here is derived from an EMBL/GenBank/DDBJ whole genome shotgun (WGS) entry which is preliminary data.</text>
</comment>
<reference evidence="1" key="1">
    <citation type="submission" date="2013-11" db="EMBL/GenBank/DDBJ databases">
        <title>Microbial diversity, functional groups and degradation webs in Northern and Southern Mediterranean and Red Sea marine crude oil polluted sites.</title>
        <authorList>
            <person name="Daffonchio D."/>
            <person name="Mapelli F."/>
            <person name="Ferrer M."/>
            <person name="Richter M."/>
            <person name="Cherif A."/>
            <person name="Malkawi H.I."/>
            <person name="Yakimov M.M."/>
            <person name="Abdel-Fattah Y.R."/>
            <person name="Blaghen M."/>
            <person name="Golyshin P.N."/>
            <person name="Kalogerakis N."/>
            <person name="Boon N."/>
            <person name="Magagnini M."/>
            <person name="Fava F."/>
        </authorList>
    </citation>
    <scope>NUCLEOTIDE SEQUENCE</scope>
</reference>
<protein>
    <submittedName>
        <fullName evidence="1">Uncharacterized protein</fullName>
    </submittedName>
</protein>
<accession>A0A1B6NUB3</accession>
<dbReference type="EMBL" id="AYSL01000835">
    <property type="protein sequence ID" value="KTF06963.1"/>
    <property type="molecule type" value="Genomic_DNA"/>
</dbReference>
<organism evidence="1">
    <name type="scientific">marine sediment metagenome</name>
    <dbReference type="NCBI Taxonomy" id="412755"/>
    <lineage>
        <taxon>unclassified sequences</taxon>
        <taxon>metagenomes</taxon>
        <taxon>ecological metagenomes</taxon>
    </lineage>
</organism>
<sequence>MHFIQNLLSYQLYSLYILKTACSLVTSSCCSLYNRYPSNGWQAKATTAFDRRVKLSTGGSRHIEQRNEWLFVHIVAVYWVYCPC</sequence>
<dbReference type="AlphaFoldDB" id="A0A1B6NUB3"/>
<name>A0A1B6NUB3_9ZZZZ</name>
<evidence type="ECO:0000313" key="1">
    <source>
        <dbReference type="EMBL" id="KTF06963.1"/>
    </source>
</evidence>